<sequence length="150" mass="16287">MEVDSDGHLLDTLNKGRVVGRIRFATGVSKFLLNLIKPSIQSLEVCLHRWLPRIDGLGLRLWLTSETLVTLLAEVAIGVGSAKKLSVVRMQSPRQSILSVQGRSSPAQWDVCGRPQHTRIRVECGGLSGYSGLRGAPLAPRMFATSSIVA</sequence>
<accession>A0A427APT0</accession>
<gene>
    <name evidence="1" type="ORF">B296_00005532</name>
</gene>
<organism evidence="1 2">
    <name type="scientific">Ensete ventricosum</name>
    <name type="common">Abyssinian banana</name>
    <name type="synonym">Musa ensete</name>
    <dbReference type="NCBI Taxonomy" id="4639"/>
    <lineage>
        <taxon>Eukaryota</taxon>
        <taxon>Viridiplantae</taxon>
        <taxon>Streptophyta</taxon>
        <taxon>Embryophyta</taxon>
        <taxon>Tracheophyta</taxon>
        <taxon>Spermatophyta</taxon>
        <taxon>Magnoliopsida</taxon>
        <taxon>Liliopsida</taxon>
        <taxon>Zingiberales</taxon>
        <taxon>Musaceae</taxon>
        <taxon>Ensete</taxon>
    </lineage>
</organism>
<reference evidence="1 2" key="1">
    <citation type="journal article" date="2014" name="Agronomy (Basel)">
        <title>A Draft Genome Sequence for Ensete ventricosum, the Drought-Tolerant Tree Against Hunger.</title>
        <authorList>
            <person name="Harrison J."/>
            <person name="Moore K.A."/>
            <person name="Paszkiewicz K."/>
            <person name="Jones T."/>
            <person name="Grant M."/>
            <person name="Ambacheew D."/>
            <person name="Muzemil S."/>
            <person name="Studholme D.J."/>
        </authorList>
    </citation>
    <scope>NUCLEOTIDE SEQUENCE [LARGE SCALE GENOMIC DNA]</scope>
</reference>
<evidence type="ECO:0000313" key="1">
    <source>
        <dbReference type="EMBL" id="RRT78229.1"/>
    </source>
</evidence>
<protein>
    <submittedName>
        <fullName evidence="1">Uncharacterized protein</fullName>
    </submittedName>
</protein>
<proteinExistence type="predicted"/>
<comment type="caution">
    <text evidence="1">The sequence shown here is derived from an EMBL/GenBank/DDBJ whole genome shotgun (WGS) entry which is preliminary data.</text>
</comment>
<dbReference type="AlphaFoldDB" id="A0A427APT0"/>
<name>A0A427APT0_ENSVE</name>
<dbReference type="EMBL" id="AMZH03001731">
    <property type="protein sequence ID" value="RRT78229.1"/>
    <property type="molecule type" value="Genomic_DNA"/>
</dbReference>
<dbReference type="Proteomes" id="UP000287651">
    <property type="component" value="Unassembled WGS sequence"/>
</dbReference>
<evidence type="ECO:0000313" key="2">
    <source>
        <dbReference type="Proteomes" id="UP000287651"/>
    </source>
</evidence>